<accession>A0A6J2XI11</accession>
<dbReference type="KEGG" id="soy:115878389"/>
<protein>
    <submittedName>
        <fullName evidence="4">Uncharacterized protein LOC115878389 isoform X1</fullName>
    </submittedName>
</protein>
<keyword evidence="3" id="KW-1185">Reference proteome</keyword>
<dbReference type="InParanoid" id="A0A6J2XI11"/>
<dbReference type="Proteomes" id="UP000504635">
    <property type="component" value="Unplaced"/>
</dbReference>
<dbReference type="GeneID" id="115878389"/>
<keyword evidence="2" id="KW-0732">Signal</keyword>
<gene>
    <name evidence="4" type="primary">LOC115878389</name>
</gene>
<organism evidence="3 4">
    <name type="scientific">Sitophilus oryzae</name>
    <name type="common">Rice weevil</name>
    <name type="synonym">Curculio oryzae</name>
    <dbReference type="NCBI Taxonomy" id="7048"/>
    <lineage>
        <taxon>Eukaryota</taxon>
        <taxon>Metazoa</taxon>
        <taxon>Ecdysozoa</taxon>
        <taxon>Arthropoda</taxon>
        <taxon>Hexapoda</taxon>
        <taxon>Insecta</taxon>
        <taxon>Pterygota</taxon>
        <taxon>Neoptera</taxon>
        <taxon>Endopterygota</taxon>
        <taxon>Coleoptera</taxon>
        <taxon>Polyphaga</taxon>
        <taxon>Cucujiformia</taxon>
        <taxon>Curculionidae</taxon>
        <taxon>Dryophthorinae</taxon>
        <taxon>Sitophilus</taxon>
    </lineage>
</organism>
<dbReference type="AlphaFoldDB" id="A0A6J2XI11"/>
<proteinExistence type="predicted"/>
<feature type="region of interest" description="Disordered" evidence="1">
    <location>
        <begin position="24"/>
        <end position="63"/>
    </location>
</feature>
<feature type="chain" id="PRO_5027117502" evidence="2">
    <location>
        <begin position="20"/>
        <end position="293"/>
    </location>
</feature>
<evidence type="ECO:0000256" key="2">
    <source>
        <dbReference type="SAM" id="SignalP"/>
    </source>
</evidence>
<evidence type="ECO:0000313" key="4">
    <source>
        <dbReference type="RefSeq" id="XP_030750741.1"/>
    </source>
</evidence>
<evidence type="ECO:0000313" key="3">
    <source>
        <dbReference type="Proteomes" id="UP000504635"/>
    </source>
</evidence>
<dbReference type="RefSeq" id="XP_030750741.1">
    <property type="nucleotide sequence ID" value="XM_030894881.1"/>
</dbReference>
<evidence type="ECO:0000256" key="1">
    <source>
        <dbReference type="SAM" id="MobiDB-lite"/>
    </source>
</evidence>
<dbReference type="OrthoDB" id="10556163at2759"/>
<sequence length="293" mass="32480">MLKIALILVIGILLSVVSAGSDTDTAKSHQARKHVESENHPKGRHLHHKSNEEDKHKSHKERYHHLLHRSPHAKPFKQRSSNHSICGSYCFDLPLFSVASIFNGSKELELIYSWLPKILPGAFGNSSANISSCIISTNSSTNDSSIDVTVEPTLPINSTNCTNSSIPTIGNPFLNLTGEYPIFFFLIQKFVGFISDNRGIQALLQENSLFALFYKKFVTIINFQNRTAILSQNLLTLFGYNGTFKGNLFDLNYTDGLISGFNANGAIKKIEQGISSLFNVSGKYKISALNRVT</sequence>
<feature type="signal peptide" evidence="2">
    <location>
        <begin position="1"/>
        <end position="19"/>
    </location>
</feature>
<reference evidence="4" key="1">
    <citation type="submission" date="2025-08" db="UniProtKB">
        <authorList>
            <consortium name="RefSeq"/>
        </authorList>
    </citation>
    <scope>IDENTIFICATION</scope>
    <source>
        <tissue evidence="4">Gonads</tissue>
    </source>
</reference>
<name>A0A6J2XI11_SITOR</name>